<evidence type="ECO:0000256" key="3">
    <source>
        <dbReference type="ARBA" id="ARBA00023157"/>
    </source>
</evidence>
<accession>A0A915N666</accession>
<comment type="subcellular location">
    <subcellularLocation>
        <location evidence="1">Cytoplasm</location>
    </subcellularLocation>
</comment>
<keyword evidence="6" id="KW-1185">Reference proteome</keyword>
<evidence type="ECO:0000313" key="6">
    <source>
        <dbReference type="Proteomes" id="UP000887561"/>
    </source>
</evidence>
<evidence type="ECO:0000313" key="7">
    <source>
        <dbReference type="WBParaSite" id="scaffold7204_cov191.g11787"/>
    </source>
</evidence>
<dbReference type="GO" id="GO:0033617">
    <property type="term" value="P:mitochondrial respiratory chain complex IV assembly"/>
    <property type="evidence" value="ECO:0007669"/>
    <property type="project" value="TreeGrafter"/>
</dbReference>
<dbReference type="WBParaSite" id="scaffold7204_cov191.g11787">
    <property type="protein sequence ID" value="scaffold7204_cov191.g11787"/>
    <property type="gene ID" value="scaffold7204_cov191.g11787"/>
</dbReference>
<evidence type="ECO:0000256" key="4">
    <source>
        <dbReference type="ARBA" id="ARBA00038223"/>
    </source>
</evidence>
<sequence length="110" mass="12741">MPVGSQPSPSAMFGPYGRIQQTTPPLKGSFPLDYEKECHLQMLKYMACLNKEKSQNGPCRIFARDYFKCRMDKGLMDSEEWERLGYADIEDKNNLNNNSEQINIKNQNKK</sequence>
<dbReference type="PANTHER" id="PTHR21107:SF2">
    <property type="entry name" value="CYTOCHROME C OXIDASE ASSEMBLY PROTEIN COX19"/>
    <property type="match status" value="1"/>
</dbReference>
<comment type="similarity">
    <text evidence="4">Belongs to the COX19 family.</text>
</comment>
<dbReference type="PROSITE" id="PS51808">
    <property type="entry name" value="CHCH"/>
    <property type="match status" value="1"/>
</dbReference>
<dbReference type="GO" id="GO:0005758">
    <property type="term" value="C:mitochondrial intermembrane space"/>
    <property type="evidence" value="ECO:0007669"/>
    <property type="project" value="TreeGrafter"/>
</dbReference>
<dbReference type="InterPro" id="IPR051383">
    <property type="entry name" value="COX19"/>
</dbReference>
<keyword evidence="3" id="KW-1015">Disulfide bond</keyword>
<dbReference type="PANTHER" id="PTHR21107">
    <property type="entry name" value="CYTOCHROME C OXIDASE ASSEMBLY PROTEIN COX19"/>
    <property type="match status" value="1"/>
</dbReference>
<feature type="region of interest" description="Disordered" evidence="5">
    <location>
        <begin position="1"/>
        <end position="25"/>
    </location>
</feature>
<dbReference type="AlphaFoldDB" id="A0A915N666"/>
<evidence type="ECO:0000256" key="2">
    <source>
        <dbReference type="ARBA" id="ARBA00022490"/>
    </source>
</evidence>
<keyword evidence="2" id="KW-0963">Cytoplasm</keyword>
<evidence type="ECO:0000256" key="5">
    <source>
        <dbReference type="SAM" id="MobiDB-lite"/>
    </source>
</evidence>
<evidence type="ECO:0000256" key="1">
    <source>
        <dbReference type="ARBA" id="ARBA00004496"/>
    </source>
</evidence>
<protein>
    <submittedName>
        <fullName evidence="7">Cytochrome c oxidase assembly protein COX19</fullName>
    </submittedName>
</protein>
<dbReference type="Proteomes" id="UP000887561">
    <property type="component" value="Unplaced"/>
</dbReference>
<name>A0A915N666_MELJA</name>
<reference evidence="7" key="1">
    <citation type="submission" date="2022-11" db="UniProtKB">
        <authorList>
            <consortium name="WormBaseParasite"/>
        </authorList>
    </citation>
    <scope>IDENTIFICATION</scope>
</reference>
<organism evidence="6 7">
    <name type="scientific">Meloidogyne javanica</name>
    <name type="common">Root-knot nematode worm</name>
    <dbReference type="NCBI Taxonomy" id="6303"/>
    <lineage>
        <taxon>Eukaryota</taxon>
        <taxon>Metazoa</taxon>
        <taxon>Ecdysozoa</taxon>
        <taxon>Nematoda</taxon>
        <taxon>Chromadorea</taxon>
        <taxon>Rhabditida</taxon>
        <taxon>Tylenchina</taxon>
        <taxon>Tylenchomorpha</taxon>
        <taxon>Tylenchoidea</taxon>
        <taxon>Meloidogynidae</taxon>
        <taxon>Meloidogyninae</taxon>
        <taxon>Meloidogyne</taxon>
        <taxon>Meloidogyne incognita group</taxon>
    </lineage>
</organism>
<proteinExistence type="inferred from homology"/>